<keyword evidence="6" id="KW-0560">Oxidoreductase</keyword>
<keyword evidence="5 11" id="KW-1133">Transmembrane helix</keyword>
<feature type="domain" description="Fatty acid desaturase" evidence="12">
    <location>
        <begin position="11"/>
        <end position="185"/>
    </location>
</feature>
<evidence type="ECO:0000256" key="3">
    <source>
        <dbReference type="ARBA" id="ARBA00022692"/>
    </source>
</evidence>
<evidence type="ECO:0000256" key="5">
    <source>
        <dbReference type="ARBA" id="ARBA00022989"/>
    </source>
</evidence>
<evidence type="ECO:0000256" key="2">
    <source>
        <dbReference type="ARBA" id="ARBA00022516"/>
    </source>
</evidence>
<evidence type="ECO:0000256" key="6">
    <source>
        <dbReference type="ARBA" id="ARBA00023002"/>
    </source>
</evidence>
<dbReference type="GO" id="GO:0016717">
    <property type="term" value="F:oxidoreductase activity, acting on paired donors, with oxidation of a pair of donors resulting in the reduction of molecular oxygen to two molecules of water"/>
    <property type="evidence" value="ECO:0007669"/>
    <property type="project" value="InterPro"/>
</dbReference>
<accession>A0A382YBE3</accession>
<dbReference type="Pfam" id="PF00487">
    <property type="entry name" value="FA_desaturase"/>
    <property type="match status" value="1"/>
</dbReference>
<keyword evidence="9 11" id="KW-0472">Membrane</keyword>
<dbReference type="PANTHER" id="PTHR11351">
    <property type="entry name" value="ACYL-COA DESATURASE"/>
    <property type="match status" value="1"/>
</dbReference>
<evidence type="ECO:0000259" key="12">
    <source>
        <dbReference type="Pfam" id="PF00487"/>
    </source>
</evidence>
<name>A0A382YBE3_9ZZZZ</name>
<keyword evidence="7" id="KW-0408">Iron</keyword>
<reference evidence="13" key="1">
    <citation type="submission" date="2018-05" db="EMBL/GenBank/DDBJ databases">
        <authorList>
            <person name="Lanie J.A."/>
            <person name="Ng W.-L."/>
            <person name="Kazmierczak K.M."/>
            <person name="Andrzejewski T.M."/>
            <person name="Davidsen T.M."/>
            <person name="Wayne K.J."/>
            <person name="Tettelin H."/>
            <person name="Glass J.I."/>
            <person name="Rusch D."/>
            <person name="Podicherti R."/>
            <person name="Tsui H.-C.T."/>
            <person name="Winkler M.E."/>
        </authorList>
    </citation>
    <scope>NUCLEOTIDE SEQUENCE</scope>
</reference>
<organism evidence="13">
    <name type="scientific">marine metagenome</name>
    <dbReference type="NCBI Taxonomy" id="408172"/>
    <lineage>
        <taxon>unclassified sequences</taxon>
        <taxon>metagenomes</taxon>
        <taxon>ecological metagenomes</taxon>
    </lineage>
</organism>
<dbReference type="PANTHER" id="PTHR11351:SF31">
    <property type="entry name" value="DESATURASE 1, ISOFORM A-RELATED"/>
    <property type="match status" value="1"/>
</dbReference>
<feature type="transmembrane region" description="Helical" evidence="11">
    <location>
        <begin position="121"/>
        <end position="147"/>
    </location>
</feature>
<keyword evidence="2" id="KW-0444">Lipid biosynthesis</keyword>
<keyword evidence="3 11" id="KW-0812">Transmembrane</keyword>
<evidence type="ECO:0000256" key="8">
    <source>
        <dbReference type="ARBA" id="ARBA00023098"/>
    </source>
</evidence>
<evidence type="ECO:0000256" key="11">
    <source>
        <dbReference type="SAM" id="Phobius"/>
    </source>
</evidence>
<gene>
    <name evidence="13" type="ORF">METZ01_LOCUS433447</name>
</gene>
<protein>
    <recommendedName>
        <fullName evidence="12">Fatty acid desaturase domain-containing protein</fullName>
    </recommendedName>
</protein>
<keyword evidence="4" id="KW-0276">Fatty acid metabolism</keyword>
<proteinExistence type="predicted"/>
<evidence type="ECO:0000256" key="10">
    <source>
        <dbReference type="ARBA" id="ARBA00023160"/>
    </source>
</evidence>
<keyword evidence="10" id="KW-0275">Fatty acid biosynthesis</keyword>
<dbReference type="GO" id="GO:0006633">
    <property type="term" value="P:fatty acid biosynthetic process"/>
    <property type="evidence" value="ECO:0007669"/>
    <property type="project" value="UniProtKB-KW"/>
</dbReference>
<dbReference type="AlphaFoldDB" id="A0A382YBE3"/>
<dbReference type="InterPro" id="IPR005804">
    <property type="entry name" value="FA_desaturase_dom"/>
</dbReference>
<sequence length="207" mass="24388">SFIWWQFIHITAGTSGYHRYWTHNSFKIGKWYEIYSQIIGLFGNPGPALVWIGVHRDHHKYADTEKDPHSPKHKGFWWVYTSGWFQAGFRYTPTEREDLKDWLSLSKNSSLKWFYDNYLKLHALIILIFFLIDPLLLVFGYCLPIVFSNQAYGLINAYCHRHGEPSNNLLIALITGGEGWHLNHHNDQRNYRFGKIDPGARFICLIK</sequence>
<evidence type="ECO:0000256" key="9">
    <source>
        <dbReference type="ARBA" id="ARBA00023136"/>
    </source>
</evidence>
<evidence type="ECO:0000256" key="4">
    <source>
        <dbReference type="ARBA" id="ARBA00022832"/>
    </source>
</evidence>
<keyword evidence="8" id="KW-0443">Lipid metabolism</keyword>
<dbReference type="InterPro" id="IPR015876">
    <property type="entry name" value="Acyl-CoA_DS"/>
</dbReference>
<comment type="subcellular location">
    <subcellularLocation>
        <location evidence="1">Membrane</location>
        <topology evidence="1">Multi-pass membrane protein</topology>
    </subcellularLocation>
</comment>
<dbReference type="GO" id="GO:0016020">
    <property type="term" value="C:membrane"/>
    <property type="evidence" value="ECO:0007669"/>
    <property type="project" value="UniProtKB-SubCell"/>
</dbReference>
<evidence type="ECO:0000313" key="13">
    <source>
        <dbReference type="EMBL" id="SVD80593.1"/>
    </source>
</evidence>
<evidence type="ECO:0000256" key="7">
    <source>
        <dbReference type="ARBA" id="ARBA00023004"/>
    </source>
</evidence>
<evidence type="ECO:0000256" key="1">
    <source>
        <dbReference type="ARBA" id="ARBA00004141"/>
    </source>
</evidence>
<dbReference type="EMBL" id="UINC01174458">
    <property type="protein sequence ID" value="SVD80593.1"/>
    <property type="molecule type" value="Genomic_DNA"/>
</dbReference>
<feature type="non-terminal residue" evidence="13">
    <location>
        <position position="1"/>
    </location>
</feature>
<dbReference type="PRINTS" id="PR00075">
    <property type="entry name" value="FACDDSATRASE"/>
</dbReference>